<sequence length="254" mass="27707">MATHDPSVARLQPYIYTILSAPDVDLASISAKRVRKQLVEDGSAEAEFVKERKADIDALIADVFQRVSAERNFAPDDADEPEQEPVPAPVPGGKRRRAASDDAEDGARSRKRAATTDDDEAYAKRLQAELNASKRTSRSGSAGAARGGKANGATAKRGRKAKSAETVDDDDDDGDDAPKKKRKAGGGFQKPYQLSEPLVAVLNQTDYIKENNLQNPSDKREILCDEKLRAVFKLDKVTMFSMNKELSKCVPDTL</sequence>
<organism evidence="1 2">
    <name type="scientific">Vararia minispora EC-137</name>
    <dbReference type="NCBI Taxonomy" id="1314806"/>
    <lineage>
        <taxon>Eukaryota</taxon>
        <taxon>Fungi</taxon>
        <taxon>Dikarya</taxon>
        <taxon>Basidiomycota</taxon>
        <taxon>Agaricomycotina</taxon>
        <taxon>Agaricomycetes</taxon>
        <taxon>Russulales</taxon>
        <taxon>Lachnocladiaceae</taxon>
        <taxon>Vararia</taxon>
    </lineage>
</organism>
<gene>
    <name evidence="1" type="ORF">K488DRAFT_77098</name>
</gene>
<reference evidence="1" key="1">
    <citation type="submission" date="2021-02" db="EMBL/GenBank/DDBJ databases">
        <authorList>
            <consortium name="DOE Joint Genome Institute"/>
            <person name="Ahrendt S."/>
            <person name="Looney B.P."/>
            <person name="Miyauchi S."/>
            <person name="Morin E."/>
            <person name="Drula E."/>
            <person name="Courty P.E."/>
            <person name="Chicoki N."/>
            <person name="Fauchery L."/>
            <person name="Kohler A."/>
            <person name="Kuo A."/>
            <person name="Labutti K."/>
            <person name="Pangilinan J."/>
            <person name="Lipzen A."/>
            <person name="Riley R."/>
            <person name="Andreopoulos W."/>
            <person name="He G."/>
            <person name="Johnson J."/>
            <person name="Barry K.W."/>
            <person name="Grigoriev I.V."/>
            <person name="Nagy L."/>
            <person name="Hibbett D."/>
            <person name="Henrissat B."/>
            <person name="Matheny P.B."/>
            <person name="Labbe J."/>
            <person name="Martin F."/>
        </authorList>
    </citation>
    <scope>NUCLEOTIDE SEQUENCE</scope>
    <source>
        <strain evidence="1">EC-137</strain>
    </source>
</reference>
<proteinExistence type="predicted"/>
<dbReference type="EMBL" id="MU273496">
    <property type="protein sequence ID" value="KAI0034696.1"/>
    <property type="molecule type" value="Genomic_DNA"/>
</dbReference>
<reference evidence="1" key="2">
    <citation type="journal article" date="2022" name="New Phytol.">
        <title>Evolutionary transition to the ectomycorrhizal habit in the genomes of a hyperdiverse lineage of mushroom-forming fungi.</title>
        <authorList>
            <person name="Looney B."/>
            <person name="Miyauchi S."/>
            <person name="Morin E."/>
            <person name="Drula E."/>
            <person name="Courty P.E."/>
            <person name="Kohler A."/>
            <person name="Kuo A."/>
            <person name="LaButti K."/>
            <person name="Pangilinan J."/>
            <person name="Lipzen A."/>
            <person name="Riley R."/>
            <person name="Andreopoulos W."/>
            <person name="He G."/>
            <person name="Johnson J."/>
            <person name="Nolan M."/>
            <person name="Tritt A."/>
            <person name="Barry K.W."/>
            <person name="Grigoriev I.V."/>
            <person name="Nagy L.G."/>
            <person name="Hibbett D."/>
            <person name="Henrissat B."/>
            <person name="Matheny P.B."/>
            <person name="Labbe J."/>
            <person name="Martin F.M."/>
        </authorList>
    </citation>
    <scope>NUCLEOTIDE SEQUENCE</scope>
    <source>
        <strain evidence="1">EC-137</strain>
    </source>
</reference>
<accession>A0ACB8QTD7</accession>
<evidence type="ECO:0000313" key="2">
    <source>
        <dbReference type="Proteomes" id="UP000814128"/>
    </source>
</evidence>
<comment type="caution">
    <text evidence="1">The sequence shown here is derived from an EMBL/GenBank/DDBJ whole genome shotgun (WGS) entry which is preliminary data.</text>
</comment>
<evidence type="ECO:0000313" key="1">
    <source>
        <dbReference type="EMBL" id="KAI0034696.1"/>
    </source>
</evidence>
<dbReference type="Proteomes" id="UP000814128">
    <property type="component" value="Unassembled WGS sequence"/>
</dbReference>
<keyword evidence="2" id="KW-1185">Reference proteome</keyword>
<name>A0ACB8QTD7_9AGAM</name>
<protein>
    <submittedName>
        <fullName evidence="1">Uncharacterized protein</fullName>
    </submittedName>
</protein>